<organism evidence="2">
    <name type="scientific">Drosophila sechellia</name>
    <name type="common">Fruit fly</name>
    <dbReference type="NCBI Taxonomy" id="7238"/>
    <lineage>
        <taxon>Eukaryota</taxon>
        <taxon>Metazoa</taxon>
        <taxon>Ecdysozoa</taxon>
        <taxon>Arthropoda</taxon>
        <taxon>Hexapoda</taxon>
        <taxon>Insecta</taxon>
        <taxon>Pterygota</taxon>
        <taxon>Neoptera</taxon>
        <taxon>Endopterygota</taxon>
        <taxon>Diptera</taxon>
        <taxon>Brachycera</taxon>
        <taxon>Muscomorpha</taxon>
        <taxon>Ephydroidea</taxon>
        <taxon>Drosophilidae</taxon>
        <taxon>Drosophila</taxon>
        <taxon>Sophophora</taxon>
    </lineage>
</organism>
<evidence type="ECO:0000313" key="2">
    <source>
        <dbReference type="Proteomes" id="UP000001292"/>
    </source>
</evidence>
<dbReference type="Proteomes" id="UP000001292">
    <property type="component" value="Unassembled WGS sequence"/>
</dbReference>
<evidence type="ECO:0000313" key="1">
    <source>
        <dbReference type="EMBL" id="EDW54653.1"/>
    </source>
</evidence>
<dbReference type="HOGENOM" id="CLU_3034603_0_0_1"/>
<accession>B4I296</accession>
<keyword evidence="2" id="KW-1185">Reference proteome</keyword>
<dbReference type="EMBL" id="CH480820">
    <property type="protein sequence ID" value="EDW54653.1"/>
    <property type="molecule type" value="Genomic_DNA"/>
</dbReference>
<name>B4I296_DROSE</name>
<sequence>MRHQHHAHHHHHAHMGNYDYGNYSIGDYTPPGATQNYSGYYFCALNKAPKFERFY</sequence>
<proteinExistence type="predicted"/>
<dbReference type="PhylomeDB" id="B4I296"/>
<dbReference type="OMA" id="CAPHKAP"/>
<reference evidence="1 2" key="1">
    <citation type="journal article" date="2007" name="Nature">
        <title>Evolution of genes and genomes on the Drosophila phylogeny.</title>
        <authorList>
            <consortium name="Drosophila 12 Genomes Consortium"/>
            <person name="Clark A.G."/>
            <person name="Eisen M.B."/>
            <person name="Smith D.R."/>
            <person name="Bergman C.M."/>
            <person name="Oliver B."/>
            <person name="Markow T.A."/>
            <person name="Kaufman T.C."/>
            <person name="Kellis M."/>
            <person name="Gelbart W."/>
            <person name="Iyer V.N."/>
            <person name="Pollard D.A."/>
            <person name="Sackton T.B."/>
            <person name="Larracuente A.M."/>
            <person name="Singh N.D."/>
            <person name="Abad J.P."/>
            <person name="Abt D.N."/>
            <person name="Adryan B."/>
            <person name="Aguade M."/>
            <person name="Akashi H."/>
            <person name="Anderson W.W."/>
            <person name="Aquadro C.F."/>
            <person name="Ardell D.H."/>
            <person name="Arguello R."/>
            <person name="Artieri C.G."/>
            <person name="Barbash D.A."/>
            <person name="Barker D."/>
            <person name="Barsanti P."/>
            <person name="Batterham P."/>
            <person name="Batzoglou S."/>
            <person name="Begun D."/>
            <person name="Bhutkar A."/>
            <person name="Blanco E."/>
            <person name="Bosak S.A."/>
            <person name="Bradley R.K."/>
            <person name="Brand A.D."/>
            <person name="Brent M.R."/>
            <person name="Brooks A.N."/>
            <person name="Brown R.H."/>
            <person name="Butlin R.K."/>
            <person name="Caggese C."/>
            <person name="Calvi B.R."/>
            <person name="Bernardo de Carvalho A."/>
            <person name="Caspi A."/>
            <person name="Castrezana S."/>
            <person name="Celniker S.E."/>
            <person name="Chang J.L."/>
            <person name="Chapple C."/>
            <person name="Chatterji S."/>
            <person name="Chinwalla A."/>
            <person name="Civetta A."/>
            <person name="Clifton S.W."/>
            <person name="Comeron J.M."/>
            <person name="Costello J.C."/>
            <person name="Coyne J.A."/>
            <person name="Daub J."/>
            <person name="David R.G."/>
            <person name="Delcher A.L."/>
            <person name="Delehaunty K."/>
            <person name="Do C.B."/>
            <person name="Ebling H."/>
            <person name="Edwards K."/>
            <person name="Eickbush T."/>
            <person name="Evans J.D."/>
            <person name="Filipski A."/>
            <person name="Findeiss S."/>
            <person name="Freyhult E."/>
            <person name="Fulton L."/>
            <person name="Fulton R."/>
            <person name="Garcia A.C."/>
            <person name="Gardiner A."/>
            <person name="Garfield D.A."/>
            <person name="Garvin B.E."/>
            <person name="Gibson G."/>
            <person name="Gilbert D."/>
            <person name="Gnerre S."/>
            <person name="Godfrey J."/>
            <person name="Good R."/>
            <person name="Gotea V."/>
            <person name="Gravely B."/>
            <person name="Greenberg A.J."/>
            <person name="Griffiths-Jones S."/>
            <person name="Gross S."/>
            <person name="Guigo R."/>
            <person name="Gustafson E.A."/>
            <person name="Haerty W."/>
            <person name="Hahn M.W."/>
            <person name="Halligan D.L."/>
            <person name="Halpern A.L."/>
            <person name="Halter G.M."/>
            <person name="Han M.V."/>
            <person name="Heger A."/>
            <person name="Hillier L."/>
            <person name="Hinrichs A.S."/>
            <person name="Holmes I."/>
            <person name="Hoskins R.A."/>
            <person name="Hubisz M.J."/>
            <person name="Hultmark D."/>
            <person name="Huntley M.A."/>
            <person name="Jaffe D.B."/>
            <person name="Jagadeeshan S."/>
            <person name="Jeck W.R."/>
            <person name="Johnson J."/>
            <person name="Jones C.D."/>
            <person name="Jordan W.C."/>
            <person name="Karpen G.H."/>
            <person name="Kataoka E."/>
            <person name="Keightley P.D."/>
            <person name="Kheradpour P."/>
            <person name="Kirkness E.F."/>
            <person name="Koerich L.B."/>
            <person name="Kristiansen K."/>
            <person name="Kudrna D."/>
            <person name="Kulathinal R.J."/>
            <person name="Kumar S."/>
            <person name="Kwok R."/>
            <person name="Lander E."/>
            <person name="Langley C.H."/>
            <person name="Lapoint R."/>
            <person name="Lazzaro B.P."/>
            <person name="Lee S.J."/>
            <person name="Levesque L."/>
            <person name="Li R."/>
            <person name="Lin C.F."/>
            <person name="Lin M.F."/>
            <person name="Lindblad-Toh K."/>
            <person name="Llopart A."/>
            <person name="Long M."/>
            <person name="Low L."/>
            <person name="Lozovsky E."/>
            <person name="Lu J."/>
            <person name="Luo M."/>
            <person name="Machado C.A."/>
            <person name="Makalowski W."/>
            <person name="Marzo M."/>
            <person name="Matsuda M."/>
            <person name="Matzkin L."/>
            <person name="McAllister B."/>
            <person name="McBride C.S."/>
            <person name="McKernan B."/>
            <person name="McKernan K."/>
            <person name="Mendez-Lago M."/>
            <person name="Minx P."/>
            <person name="Mollenhauer M.U."/>
            <person name="Montooth K."/>
            <person name="Mount S.M."/>
            <person name="Mu X."/>
            <person name="Myers E."/>
            <person name="Negre B."/>
            <person name="Newfeld S."/>
            <person name="Nielsen R."/>
            <person name="Noor M.A."/>
            <person name="O'Grady P."/>
            <person name="Pachter L."/>
            <person name="Papaceit M."/>
            <person name="Parisi M.J."/>
            <person name="Parisi M."/>
            <person name="Parts L."/>
            <person name="Pedersen J.S."/>
            <person name="Pesole G."/>
            <person name="Phillippy A.M."/>
            <person name="Ponting C.P."/>
            <person name="Pop M."/>
            <person name="Porcelli D."/>
            <person name="Powell J.R."/>
            <person name="Prohaska S."/>
            <person name="Pruitt K."/>
            <person name="Puig M."/>
            <person name="Quesneville H."/>
            <person name="Ram K.R."/>
            <person name="Rand D."/>
            <person name="Rasmussen M.D."/>
            <person name="Reed L.K."/>
            <person name="Reenan R."/>
            <person name="Reily A."/>
            <person name="Remington K.A."/>
            <person name="Rieger T.T."/>
            <person name="Ritchie M.G."/>
            <person name="Robin C."/>
            <person name="Rogers Y.H."/>
            <person name="Rohde C."/>
            <person name="Rozas J."/>
            <person name="Rubenfield M.J."/>
            <person name="Ruiz A."/>
            <person name="Russo S."/>
            <person name="Salzberg S.L."/>
            <person name="Sanchez-Gracia A."/>
            <person name="Saranga D.J."/>
            <person name="Sato H."/>
            <person name="Schaeffer S.W."/>
            <person name="Schatz M.C."/>
            <person name="Schlenke T."/>
            <person name="Schwartz R."/>
            <person name="Segarra C."/>
            <person name="Singh R.S."/>
            <person name="Sirot L."/>
            <person name="Sirota M."/>
            <person name="Sisneros N.B."/>
            <person name="Smith C.D."/>
            <person name="Smith T.F."/>
            <person name="Spieth J."/>
            <person name="Stage D.E."/>
            <person name="Stark A."/>
            <person name="Stephan W."/>
            <person name="Strausberg R.L."/>
            <person name="Strempel S."/>
            <person name="Sturgill D."/>
            <person name="Sutton G."/>
            <person name="Sutton G.G."/>
            <person name="Tao W."/>
            <person name="Teichmann S."/>
            <person name="Tobari Y.N."/>
            <person name="Tomimura Y."/>
            <person name="Tsolas J.M."/>
            <person name="Valente V.L."/>
            <person name="Venter E."/>
            <person name="Venter J.C."/>
            <person name="Vicario S."/>
            <person name="Vieira F.G."/>
            <person name="Vilella A.J."/>
            <person name="Villasante A."/>
            <person name="Walenz B."/>
            <person name="Wang J."/>
            <person name="Wasserman M."/>
            <person name="Watts T."/>
            <person name="Wilson D."/>
            <person name="Wilson R.K."/>
            <person name="Wing R.A."/>
            <person name="Wolfner M.F."/>
            <person name="Wong A."/>
            <person name="Wong G.K."/>
            <person name="Wu C.I."/>
            <person name="Wu G."/>
            <person name="Yamamoto D."/>
            <person name="Yang H.P."/>
            <person name="Yang S.P."/>
            <person name="Yorke J.A."/>
            <person name="Yoshida K."/>
            <person name="Zdobnov E."/>
            <person name="Zhang P."/>
            <person name="Zhang Y."/>
            <person name="Zimin A.V."/>
            <person name="Baldwin J."/>
            <person name="Abdouelleil A."/>
            <person name="Abdulkadir J."/>
            <person name="Abebe A."/>
            <person name="Abera B."/>
            <person name="Abreu J."/>
            <person name="Acer S.C."/>
            <person name="Aftuck L."/>
            <person name="Alexander A."/>
            <person name="An P."/>
            <person name="Anderson E."/>
            <person name="Anderson S."/>
            <person name="Arachi H."/>
            <person name="Azer M."/>
            <person name="Bachantsang P."/>
            <person name="Barry A."/>
            <person name="Bayul T."/>
            <person name="Berlin A."/>
            <person name="Bessette D."/>
            <person name="Bloom T."/>
            <person name="Blye J."/>
            <person name="Boguslavskiy L."/>
            <person name="Bonnet C."/>
            <person name="Boukhgalter B."/>
            <person name="Bourzgui I."/>
            <person name="Brown A."/>
            <person name="Cahill P."/>
            <person name="Channer S."/>
            <person name="Cheshatsang Y."/>
            <person name="Chuda L."/>
            <person name="Citroen M."/>
            <person name="Collymore A."/>
            <person name="Cooke P."/>
            <person name="Costello M."/>
            <person name="D'Aco K."/>
            <person name="Daza R."/>
            <person name="De Haan G."/>
            <person name="DeGray S."/>
            <person name="DeMaso C."/>
            <person name="Dhargay N."/>
            <person name="Dooley K."/>
            <person name="Dooley E."/>
            <person name="Doricent M."/>
            <person name="Dorje P."/>
            <person name="Dorjee K."/>
            <person name="Dupes A."/>
            <person name="Elong R."/>
            <person name="Falk J."/>
            <person name="Farina A."/>
            <person name="Faro S."/>
            <person name="Ferguson D."/>
            <person name="Fisher S."/>
            <person name="Foley C.D."/>
            <person name="Franke A."/>
            <person name="Friedrich D."/>
            <person name="Gadbois L."/>
            <person name="Gearin G."/>
            <person name="Gearin C.R."/>
            <person name="Giannoukos G."/>
            <person name="Goode T."/>
            <person name="Graham J."/>
            <person name="Grandbois E."/>
            <person name="Grewal S."/>
            <person name="Gyaltsen K."/>
            <person name="Hafez N."/>
            <person name="Hagos B."/>
            <person name="Hall J."/>
            <person name="Henson C."/>
            <person name="Hollinger A."/>
            <person name="Honan T."/>
            <person name="Huard M.D."/>
            <person name="Hughes L."/>
            <person name="Hurhula B."/>
            <person name="Husby M.E."/>
            <person name="Kamat A."/>
            <person name="Kanga B."/>
            <person name="Kashin S."/>
            <person name="Khazanovich D."/>
            <person name="Kisner P."/>
            <person name="Lance K."/>
            <person name="Lara M."/>
            <person name="Lee W."/>
            <person name="Lennon N."/>
            <person name="Letendre F."/>
            <person name="LeVine R."/>
            <person name="Lipovsky A."/>
            <person name="Liu X."/>
            <person name="Liu J."/>
            <person name="Liu S."/>
            <person name="Lokyitsang T."/>
            <person name="Lokyitsang Y."/>
            <person name="Lubonja R."/>
            <person name="Lui A."/>
            <person name="MacDonald P."/>
            <person name="Magnisalis V."/>
            <person name="Maru K."/>
            <person name="Matthews C."/>
            <person name="McCusker W."/>
            <person name="McDonough S."/>
            <person name="Mehta T."/>
            <person name="Meldrim J."/>
            <person name="Meneus L."/>
            <person name="Mihai O."/>
            <person name="Mihalev A."/>
            <person name="Mihova T."/>
            <person name="Mittelman R."/>
            <person name="Mlenga V."/>
            <person name="Montmayeur A."/>
            <person name="Mulrain L."/>
            <person name="Navidi A."/>
            <person name="Naylor J."/>
            <person name="Negash T."/>
            <person name="Nguyen T."/>
            <person name="Nguyen N."/>
            <person name="Nicol R."/>
            <person name="Norbu C."/>
            <person name="Norbu N."/>
            <person name="Novod N."/>
            <person name="O'Neill B."/>
            <person name="Osman S."/>
            <person name="Markiewicz E."/>
            <person name="Oyono O.L."/>
            <person name="Patti C."/>
            <person name="Phunkhang P."/>
            <person name="Pierre F."/>
            <person name="Priest M."/>
            <person name="Raghuraman S."/>
            <person name="Rege F."/>
            <person name="Reyes R."/>
            <person name="Rise C."/>
            <person name="Rogov P."/>
            <person name="Ross K."/>
            <person name="Ryan E."/>
            <person name="Settipalli S."/>
            <person name="Shea T."/>
            <person name="Sherpa N."/>
            <person name="Shi L."/>
            <person name="Shih D."/>
            <person name="Sparrow T."/>
            <person name="Spaulding J."/>
            <person name="Stalker J."/>
            <person name="Stange-Thomann N."/>
            <person name="Stavropoulos S."/>
            <person name="Stone C."/>
            <person name="Strader C."/>
            <person name="Tesfaye S."/>
            <person name="Thomson T."/>
            <person name="Thoulutsang Y."/>
            <person name="Thoulutsang D."/>
            <person name="Topham K."/>
            <person name="Topping I."/>
            <person name="Tsamla T."/>
            <person name="Vassiliev H."/>
            <person name="Vo A."/>
            <person name="Wangchuk T."/>
            <person name="Wangdi T."/>
            <person name="Weiand M."/>
            <person name="Wilkinson J."/>
            <person name="Wilson A."/>
            <person name="Yadav S."/>
            <person name="Young G."/>
            <person name="Yu Q."/>
            <person name="Zembek L."/>
            <person name="Zhong D."/>
            <person name="Zimmer A."/>
            <person name="Zwirko Z."/>
            <person name="Jaffe D.B."/>
            <person name="Alvarez P."/>
            <person name="Brockman W."/>
            <person name="Butler J."/>
            <person name="Chin C."/>
            <person name="Gnerre S."/>
            <person name="Grabherr M."/>
            <person name="Kleber M."/>
            <person name="Mauceli E."/>
            <person name="MacCallum I."/>
        </authorList>
    </citation>
    <scope>NUCLEOTIDE SEQUENCE [LARGE SCALE GENOMIC DNA]</scope>
    <source>
        <strain evidence="2">Rob3c / Tucson 14021-0248.25</strain>
    </source>
</reference>
<dbReference type="AlphaFoldDB" id="B4I296"/>
<protein>
    <submittedName>
        <fullName evidence="1">GM18709</fullName>
    </submittedName>
</protein>
<gene>
    <name evidence="1" type="primary">Dsec\GM18709</name>
    <name evidence="1" type="ORF">Dsec_GM18709</name>
</gene>